<dbReference type="GO" id="GO:0016020">
    <property type="term" value="C:membrane"/>
    <property type="evidence" value="ECO:0007669"/>
    <property type="project" value="UniProtKB-SubCell"/>
</dbReference>
<keyword evidence="5" id="KW-1133">Transmembrane helix</keyword>
<comment type="subcellular location">
    <subcellularLocation>
        <location evidence="1">Membrane</location>
        <topology evidence="1">Single-pass membrane protein</topology>
    </subcellularLocation>
</comment>
<reference evidence="7" key="1">
    <citation type="journal article" date="2006" name="Science">
        <title>Ancient noncoding elements conserved in the human genome.</title>
        <authorList>
            <person name="Venkatesh B."/>
            <person name="Kirkness E.F."/>
            <person name="Loh Y.H."/>
            <person name="Halpern A.L."/>
            <person name="Lee A.P."/>
            <person name="Johnson J."/>
            <person name="Dandona N."/>
            <person name="Viswanathan L.D."/>
            <person name="Tay A."/>
            <person name="Venter J.C."/>
            <person name="Strausberg R.L."/>
            <person name="Brenner S."/>
        </authorList>
    </citation>
    <scope>NUCLEOTIDE SEQUENCE [LARGE SCALE GENOMIC DNA]</scope>
</reference>
<protein>
    <submittedName>
        <fullName evidence="6">Heat-stable enterotoxin receptor-like</fullName>
    </submittedName>
</protein>
<evidence type="ECO:0000313" key="7">
    <source>
        <dbReference type="Proteomes" id="UP000314986"/>
    </source>
</evidence>
<keyword evidence="5" id="KW-0812">Transmembrane</keyword>
<evidence type="ECO:0000256" key="4">
    <source>
        <dbReference type="ARBA" id="ARBA00023180"/>
    </source>
</evidence>
<evidence type="ECO:0000256" key="1">
    <source>
        <dbReference type="ARBA" id="ARBA00004167"/>
    </source>
</evidence>
<dbReference type="Gene3D" id="3.40.50.2300">
    <property type="match status" value="1"/>
</dbReference>
<dbReference type="InParanoid" id="A0A4W3GNR3"/>
<keyword evidence="5" id="KW-0472">Membrane</keyword>
<reference evidence="6" key="5">
    <citation type="submission" date="2025-09" db="UniProtKB">
        <authorList>
            <consortium name="Ensembl"/>
        </authorList>
    </citation>
    <scope>IDENTIFICATION</scope>
</reference>
<dbReference type="Proteomes" id="UP000314986">
    <property type="component" value="Unassembled WGS sequence"/>
</dbReference>
<evidence type="ECO:0000256" key="2">
    <source>
        <dbReference type="ARBA" id="ARBA00022729"/>
    </source>
</evidence>
<dbReference type="PRINTS" id="PR00255">
    <property type="entry name" value="NATPEPTIDER"/>
</dbReference>
<keyword evidence="2" id="KW-0732">Signal</keyword>
<evidence type="ECO:0000256" key="5">
    <source>
        <dbReference type="SAM" id="Phobius"/>
    </source>
</evidence>
<keyword evidence="3" id="KW-0675">Receptor</keyword>
<dbReference type="InterPro" id="IPR001170">
    <property type="entry name" value="ANPR/GUC"/>
</dbReference>
<accession>A0A4W3GNR3</accession>
<evidence type="ECO:0000256" key="3">
    <source>
        <dbReference type="ARBA" id="ARBA00023170"/>
    </source>
</evidence>
<reference evidence="7" key="2">
    <citation type="journal article" date="2007" name="PLoS Biol.">
        <title>Survey sequencing and comparative analysis of the elephant shark (Callorhinchus milii) genome.</title>
        <authorList>
            <person name="Venkatesh B."/>
            <person name="Kirkness E.F."/>
            <person name="Loh Y.H."/>
            <person name="Halpern A.L."/>
            <person name="Lee A.P."/>
            <person name="Johnson J."/>
            <person name="Dandona N."/>
            <person name="Viswanathan L.D."/>
            <person name="Tay A."/>
            <person name="Venter J.C."/>
            <person name="Strausberg R.L."/>
            <person name="Brenner S."/>
        </authorList>
    </citation>
    <scope>NUCLEOTIDE SEQUENCE [LARGE SCALE GENOMIC DNA]</scope>
</reference>
<feature type="transmembrane region" description="Helical" evidence="5">
    <location>
        <begin position="109"/>
        <end position="134"/>
    </location>
</feature>
<dbReference type="AlphaFoldDB" id="A0A4W3GNR3"/>
<dbReference type="GeneTree" id="ENSGT00940000155955"/>
<name>A0A4W3GNR3_CALMI</name>
<dbReference type="InterPro" id="IPR028082">
    <property type="entry name" value="Peripla_BP_I"/>
</dbReference>
<dbReference type="SUPFAM" id="SSF53822">
    <property type="entry name" value="Periplasmic binding protein-like I"/>
    <property type="match status" value="1"/>
</dbReference>
<evidence type="ECO:0000313" key="6">
    <source>
        <dbReference type="Ensembl" id="ENSCMIP00000005171.1"/>
    </source>
</evidence>
<reference evidence="6" key="4">
    <citation type="submission" date="2025-08" db="UniProtKB">
        <authorList>
            <consortium name="Ensembl"/>
        </authorList>
    </citation>
    <scope>IDENTIFICATION</scope>
</reference>
<reference evidence="7" key="3">
    <citation type="journal article" date="2014" name="Nature">
        <title>Elephant shark genome provides unique insights into gnathostome evolution.</title>
        <authorList>
            <consortium name="International Elephant Shark Genome Sequencing Consortium"/>
            <person name="Venkatesh B."/>
            <person name="Lee A.P."/>
            <person name="Ravi V."/>
            <person name="Maurya A.K."/>
            <person name="Lian M.M."/>
            <person name="Swann J.B."/>
            <person name="Ohta Y."/>
            <person name="Flajnik M.F."/>
            <person name="Sutoh Y."/>
            <person name="Kasahara M."/>
            <person name="Hoon S."/>
            <person name="Gangu V."/>
            <person name="Roy S.W."/>
            <person name="Irimia M."/>
            <person name="Korzh V."/>
            <person name="Kondrychyn I."/>
            <person name="Lim Z.W."/>
            <person name="Tay B.H."/>
            <person name="Tohari S."/>
            <person name="Kong K.W."/>
            <person name="Ho S."/>
            <person name="Lorente-Galdos B."/>
            <person name="Quilez J."/>
            <person name="Marques-Bonet T."/>
            <person name="Raney B.J."/>
            <person name="Ingham P.W."/>
            <person name="Tay A."/>
            <person name="Hillier L.W."/>
            <person name="Minx P."/>
            <person name="Boehm T."/>
            <person name="Wilson R.K."/>
            <person name="Brenner S."/>
            <person name="Warren W.C."/>
        </authorList>
    </citation>
    <scope>NUCLEOTIDE SEQUENCE [LARGE SCALE GENOMIC DNA]</scope>
</reference>
<organism evidence="6 7">
    <name type="scientific">Callorhinchus milii</name>
    <name type="common">Ghost shark</name>
    <dbReference type="NCBI Taxonomy" id="7868"/>
    <lineage>
        <taxon>Eukaryota</taxon>
        <taxon>Metazoa</taxon>
        <taxon>Chordata</taxon>
        <taxon>Craniata</taxon>
        <taxon>Vertebrata</taxon>
        <taxon>Chondrichthyes</taxon>
        <taxon>Holocephali</taxon>
        <taxon>Chimaeriformes</taxon>
        <taxon>Callorhinchidae</taxon>
        <taxon>Callorhinchus</taxon>
    </lineage>
</organism>
<sequence>MGYSDAVLLFGQVLGQFLEKHLVPTRSDFIKHFRNVTFMGSLGPIHLDEYGDRDINLTVFYTSSRTLEYKVLLYFNTKTNITNIIDSNPEFVWKQSLPHDVPEVFNKGILSQMVAVIVLTVTVVLVLFVALLILRHFRNDRQVRMKKWSHIPSEKIVPLERTEKNQINLKVSPQPGLG</sequence>
<dbReference type="STRING" id="7868.ENSCMIP00000005171"/>
<keyword evidence="7" id="KW-1185">Reference proteome</keyword>
<dbReference type="Ensembl" id="ENSCMIT00000005355.1">
    <property type="protein sequence ID" value="ENSCMIP00000005171.1"/>
    <property type="gene ID" value="ENSCMIG00000003048.1"/>
</dbReference>
<proteinExistence type="predicted"/>
<keyword evidence="4" id="KW-0325">Glycoprotein</keyword>